<feature type="domain" description="MPN" evidence="6">
    <location>
        <begin position="25"/>
        <end position="150"/>
    </location>
</feature>
<dbReference type="Proteomes" id="UP000679691">
    <property type="component" value="Unassembled WGS sequence"/>
</dbReference>
<evidence type="ECO:0000313" key="8">
    <source>
        <dbReference type="Proteomes" id="UP000679691"/>
    </source>
</evidence>
<keyword evidence="4" id="KW-0862">Zinc</keyword>
<evidence type="ECO:0000256" key="1">
    <source>
        <dbReference type="ARBA" id="ARBA00022670"/>
    </source>
</evidence>
<keyword evidence="2" id="KW-0479">Metal-binding</keyword>
<dbReference type="Gene3D" id="3.40.140.10">
    <property type="entry name" value="Cytidine Deaminase, domain 2"/>
    <property type="match status" value="1"/>
</dbReference>
<dbReference type="InterPro" id="IPR020891">
    <property type="entry name" value="UPF0758_CS"/>
</dbReference>
<dbReference type="InterPro" id="IPR001405">
    <property type="entry name" value="UPF0758"/>
</dbReference>
<accession>A0A8T4HEU6</accession>
<keyword evidence="8" id="KW-1185">Reference proteome</keyword>
<evidence type="ECO:0000259" key="6">
    <source>
        <dbReference type="PROSITE" id="PS50249"/>
    </source>
</evidence>
<dbReference type="PROSITE" id="PS50249">
    <property type="entry name" value="MPN"/>
    <property type="match status" value="1"/>
</dbReference>
<comment type="caution">
    <text evidence="7">The sequence shown here is derived from an EMBL/GenBank/DDBJ whole genome shotgun (WGS) entry which is preliminary data.</text>
</comment>
<keyword evidence="5" id="KW-0482">Metalloprotease</keyword>
<dbReference type="GO" id="GO:0008237">
    <property type="term" value="F:metallopeptidase activity"/>
    <property type="evidence" value="ECO:0007669"/>
    <property type="project" value="UniProtKB-KW"/>
</dbReference>
<evidence type="ECO:0000256" key="4">
    <source>
        <dbReference type="ARBA" id="ARBA00022833"/>
    </source>
</evidence>
<gene>
    <name evidence="7" type="ORF">J5U18_09810</name>
</gene>
<dbReference type="PROSITE" id="PS01302">
    <property type="entry name" value="UPF0758"/>
    <property type="match status" value="1"/>
</dbReference>
<dbReference type="InterPro" id="IPR025657">
    <property type="entry name" value="RadC_JAB"/>
</dbReference>
<reference evidence="7" key="1">
    <citation type="submission" date="2021-03" db="EMBL/GenBank/DDBJ databases">
        <authorList>
            <person name="Lu T."/>
            <person name="Wang Q."/>
            <person name="Han X."/>
        </authorList>
    </citation>
    <scope>NUCLEOTIDE SEQUENCE</scope>
    <source>
        <strain evidence="7">WQ 2009</strain>
    </source>
</reference>
<keyword evidence="1" id="KW-0645">Protease</keyword>
<organism evidence="7 8">
    <name type="scientific">Rhinopithecimicrobium faecis</name>
    <dbReference type="NCBI Taxonomy" id="2820698"/>
    <lineage>
        <taxon>Bacteria</taxon>
        <taxon>Pseudomonadati</taxon>
        <taxon>Bacteroidota</taxon>
        <taxon>Sphingobacteriia</taxon>
        <taxon>Sphingobacteriales</taxon>
        <taxon>Sphingobacteriaceae</taxon>
        <taxon>Rhinopithecimicrobium</taxon>
    </lineage>
</organism>
<dbReference type="PANTHER" id="PTHR30471">
    <property type="entry name" value="DNA REPAIR PROTEIN RADC"/>
    <property type="match status" value="1"/>
</dbReference>
<dbReference type="GO" id="GO:0006508">
    <property type="term" value="P:proteolysis"/>
    <property type="evidence" value="ECO:0007669"/>
    <property type="project" value="UniProtKB-KW"/>
</dbReference>
<protein>
    <submittedName>
        <fullName evidence="7">JAB domain-containing protein</fullName>
    </submittedName>
</protein>
<evidence type="ECO:0000256" key="2">
    <source>
        <dbReference type="ARBA" id="ARBA00022723"/>
    </source>
</evidence>
<evidence type="ECO:0000256" key="3">
    <source>
        <dbReference type="ARBA" id="ARBA00022801"/>
    </source>
</evidence>
<dbReference type="EMBL" id="JAGKSB010000010">
    <property type="protein sequence ID" value="MBP3943858.1"/>
    <property type="molecule type" value="Genomic_DNA"/>
</dbReference>
<dbReference type="InterPro" id="IPR037518">
    <property type="entry name" value="MPN"/>
</dbReference>
<dbReference type="Pfam" id="PF04002">
    <property type="entry name" value="RadC"/>
    <property type="match status" value="1"/>
</dbReference>
<dbReference type="PANTHER" id="PTHR30471:SF3">
    <property type="entry name" value="UPF0758 PROTEIN YEES-RELATED"/>
    <property type="match status" value="1"/>
</dbReference>
<evidence type="ECO:0000256" key="5">
    <source>
        <dbReference type="ARBA" id="ARBA00023049"/>
    </source>
</evidence>
<evidence type="ECO:0000313" key="7">
    <source>
        <dbReference type="EMBL" id="MBP3943858.1"/>
    </source>
</evidence>
<dbReference type="GO" id="GO:0046872">
    <property type="term" value="F:metal ion binding"/>
    <property type="evidence" value="ECO:0007669"/>
    <property type="project" value="UniProtKB-KW"/>
</dbReference>
<dbReference type="CDD" id="cd08071">
    <property type="entry name" value="MPN_DUF2466"/>
    <property type="match status" value="1"/>
</dbReference>
<sequence>MKNLSNVAEITVQFKPNFKVSECPTISDSSMAHAILKEFWDEGLMQFLEEFKVIYLNNANHVLGISDIAMGGRASVSVDMKTIFSIALKCCASKIILCHNHPSGKLIPSSHDRAITKKAIEAGKVLDIQVADHLIIGVNGYYSFRDEGDF</sequence>
<dbReference type="RefSeq" id="WP_353547357.1">
    <property type="nucleotide sequence ID" value="NZ_JAGKSB010000010.1"/>
</dbReference>
<dbReference type="AlphaFoldDB" id="A0A8T4HEU6"/>
<name>A0A8T4HEU6_9SPHI</name>
<proteinExistence type="predicted"/>
<keyword evidence="3" id="KW-0378">Hydrolase</keyword>